<gene>
    <name evidence="8" type="ORF">EDE15_3053</name>
</gene>
<dbReference type="GO" id="GO:0005886">
    <property type="term" value="C:plasma membrane"/>
    <property type="evidence" value="ECO:0007669"/>
    <property type="project" value="UniProtKB-SubCell"/>
</dbReference>
<dbReference type="Pfam" id="PF07681">
    <property type="entry name" value="DoxX"/>
    <property type="match status" value="1"/>
</dbReference>
<evidence type="ECO:0000256" key="6">
    <source>
        <dbReference type="ARBA" id="ARBA00023136"/>
    </source>
</evidence>
<keyword evidence="5 7" id="KW-1133">Transmembrane helix</keyword>
<evidence type="ECO:0000256" key="3">
    <source>
        <dbReference type="ARBA" id="ARBA00022475"/>
    </source>
</evidence>
<protein>
    <submittedName>
        <fullName evidence="8">Putative oxidoreductase</fullName>
    </submittedName>
</protein>
<evidence type="ECO:0000256" key="5">
    <source>
        <dbReference type="ARBA" id="ARBA00022989"/>
    </source>
</evidence>
<dbReference type="OrthoDB" id="1255017at2"/>
<name>A0A3R9QB29_9BACT</name>
<evidence type="ECO:0000256" key="4">
    <source>
        <dbReference type="ARBA" id="ARBA00022692"/>
    </source>
</evidence>
<evidence type="ECO:0000313" key="8">
    <source>
        <dbReference type="EMBL" id="RSL17518.1"/>
    </source>
</evidence>
<comment type="caution">
    <text evidence="8">The sequence shown here is derived from an EMBL/GenBank/DDBJ whole genome shotgun (WGS) entry which is preliminary data.</text>
</comment>
<feature type="transmembrane region" description="Helical" evidence="7">
    <location>
        <begin position="20"/>
        <end position="45"/>
    </location>
</feature>
<dbReference type="RefSeq" id="WP_125486000.1">
    <property type="nucleotide sequence ID" value="NZ_RSDW01000001.1"/>
</dbReference>
<evidence type="ECO:0000256" key="7">
    <source>
        <dbReference type="SAM" id="Phobius"/>
    </source>
</evidence>
<dbReference type="InterPro" id="IPR051907">
    <property type="entry name" value="DoxX-like_oxidoreductase"/>
</dbReference>
<sequence>MDWKRLIQFALSGSSHLEQYAILLVRVSIGLFFAISGANKLFVAGGTKPVYDTLVEAKIPFPRQTAYFVSTVEFVCGSLVAIGFLSSPASFALLIDMIVATLTSAVSTLPKGLSPLSWLDDFLYLPEVLYVLFFIWLICSGPGKFSVDYWLAGKLL</sequence>
<dbReference type="EMBL" id="RSDW01000001">
    <property type="protein sequence ID" value="RSL17518.1"/>
    <property type="molecule type" value="Genomic_DNA"/>
</dbReference>
<feature type="transmembrane region" description="Helical" evidence="7">
    <location>
        <begin position="65"/>
        <end position="84"/>
    </location>
</feature>
<comment type="subcellular location">
    <subcellularLocation>
        <location evidence="1">Cell membrane</location>
        <topology evidence="1">Multi-pass membrane protein</topology>
    </subcellularLocation>
</comment>
<keyword evidence="3" id="KW-1003">Cell membrane</keyword>
<proteinExistence type="inferred from homology"/>
<dbReference type="InterPro" id="IPR032808">
    <property type="entry name" value="DoxX"/>
</dbReference>
<feature type="transmembrane region" description="Helical" evidence="7">
    <location>
        <begin position="91"/>
        <end position="109"/>
    </location>
</feature>
<dbReference type="Proteomes" id="UP000269669">
    <property type="component" value="Unassembled WGS sequence"/>
</dbReference>
<dbReference type="PANTHER" id="PTHR33452:SF1">
    <property type="entry name" value="INNER MEMBRANE PROTEIN YPHA-RELATED"/>
    <property type="match status" value="1"/>
</dbReference>
<evidence type="ECO:0000313" key="9">
    <source>
        <dbReference type="Proteomes" id="UP000269669"/>
    </source>
</evidence>
<dbReference type="AlphaFoldDB" id="A0A3R9QB29"/>
<evidence type="ECO:0000256" key="1">
    <source>
        <dbReference type="ARBA" id="ARBA00004651"/>
    </source>
</evidence>
<feature type="transmembrane region" description="Helical" evidence="7">
    <location>
        <begin position="129"/>
        <end position="151"/>
    </location>
</feature>
<accession>A0A3R9QB29</accession>
<organism evidence="8 9">
    <name type="scientific">Edaphobacter aggregans</name>
    <dbReference type="NCBI Taxonomy" id="570835"/>
    <lineage>
        <taxon>Bacteria</taxon>
        <taxon>Pseudomonadati</taxon>
        <taxon>Acidobacteriota</taxon>
        <taxon>Terriglobia</taxon>
        <taxon>Terriglobales</taxon>
        <taxon>Acidobacteriaceae</taxon>
        <taxon>Edaphobacter</taxon>
    </lineage>
</organism>
<keyword evidence="4 7" id="KW-0812">Transmembrane</keyword>
<dbReference type="PANTHER" id="PTHR33452">
    <property type="entry name" value="OXIDOREDUCTASE CATD-RELATED"/>
    <property type="match status" value="1"/>
</dbReference>
<reference evidence="8 9" key="1">
    <citation type="submission" date="2018-12" db="EMBL/GenBank/DDBJ databases">
        <title>Sequencing of bacterial isolates from soil warming experiment in Harvard Forest, Massachusetts, USA.</title>
        <authorList>
            <person name="Deangelis K."/>
        </authorList>
    </citation>
    <scope>NUCLEOTIDE SEQUENCE [LARGE SCALE GENOMIC DNA]</scope>
    <source>
        <strain evidence="8 9">EB153</strain>
    </source>
</reference>
<evidence type="ECO:0000256" key="2">
    <source>
        <dbReference type="ARBA" id="ARBA00006679"/>
    </source>
</evidence>
<keyword evidence="9" id="KW-1185">Reference proteome</keyword>
<keyword evidence="6 7" id="KW-0472">Membrane</keyword>
<comment type="similarity">
    <text evidence="2">Belongs to the DoxX family.</text>
</comment>